<protein>
    <submittedName>
        <fullName evidence="1">Uncharacterized protein</fullName>
    </submittedName>
</protein>
<dbReference type="RefSeq" id="WP_094866316.1">
    <property type="nucleotide sequence ID" value="NZ_NKYE01000030.1"/>
</dbReference>
<evidence type="ECO:0000313" key="1">
    <source>
        <dbReference type="EMBL" id="OZM69932.1"/>
    </source>
</evidence>
<organism evidence="1 2">
    <name type="scientific">Amycolatopsis antarctica</name>
    <dbReference type="NCBI Taxonomy" id="1854586"/>
    <lineage>
        <taxon>Bacteria</taxon>
        <taxon>Bacillati</taxon>
        <taxon>Actinomycetota</taxon>
        <taxon>Actinomycetes</taxon>
        <taxon>Pseudonocardiales</taxon>
        <taxon>Pseudonocardiaceae</taxon>
        <taxon>Amycolatopsis</taxon>
    </lineage>
</organism>
<dbReference type="AlphaFoldDB" id="A0A263CUY0"/>
<dbReference type="InParanoid" id="A0A263CUY0"/>
<dbReference type="Proteomes" id="UP000242444">
    <property type="component" value="Unassembled WGS sequence"/>
</dbReference>
<dbReference type="OrthoDB" id="3628499at2"/>
<accession>A0A263CUY0</accession>
<keyword evidence="2" id="KW-1185">Reference proteome</keyword>
<gene>
    <name evidence="1" type="ORF">CFN78_27965</name>
</gene>
<evidence type="ECO:0000313" key="2">
    <source>
        <dbReference type="Proteomes" id="UP000242444"/>
    </source>
</evidence>
<dbReference type="EMBL" id="NKYE01000030">
    <property type="protein sequence ID" value="OZM69932.1"/>
    <property type="molecule type" value="Genomic_DNA"/>
</dbReference>
<proteinExistence type="predicted"/>
<comment type="caution">
    <text evidence="1">The sequence shown here is derived from an EMBL/GenBank/DDBJ whole genome shotgun (WGS) entry which is preliminary data.</text>
</comment>
<dbReference type="PROSITE" id="PS51257">
    <property type="entry name" value="PROKAR_LIPOPROTEIN"/>
    <property type="match status" value="1"/>
</dbReference>
<reference evidence="1 2" key="1">
    <citation type="submission" date="2017-07" db="EMBL/GenBank/DDBJ databases">
        <title>Amycolatopsis antarcticus sp. nov., isolated from the surface of an Antarcticus brown macroalga.</title>
        <authorList>
            <person name="Wang J."/>
            <person name="Leiva S."/>
            <person name="Huang J."/>
            <person name="Huang Y."/>
        </authorList>
    </citation>
    <scope>NUCLEOTIDE SEQUENCE [LARGE SCALE GENOMIC DNA]</scope>
    <source>
        <strain evidence="1 2">AU-G6</strain>
    </source>
</reference>
<name>A0A263CUY0_9PSEU</name>
<sequence>MKNFTIIGNPGTALSCATEVAMTALPGIGMSSAAPRYAELPVFTTTRERALVNAVNAVSATEAVRPTVVPVTADLLIEQAHGPSPSPPERST</sequence>